<dbReference type="GO" id="GO:0005524">
    <property type="term" value="F:ATP binding"/>
    <property type="evidence" value="ECO:0007669"/>
    <property type="project" value="UniProtKB-KW"/>
</dbReference>
<keyword evidence="11" id="KW-0464">Manganese</keyword>
<dbReference type="Gene3D" id="3.30.470.20">
    <property type="entry name" value="ATP-grasp fold, B domain"/>
    <property type="match status" value="1"/>
</dbReference>
<dbReference type="InterPro" id="IPR011127">
    <property type="entry name" value="Dala_Dala_lig_N"/>
</dbReference>
<evidence type="ECO:0000256" key="4">
    <source>
        <dbReference type="ARBA" id="ARBA00022598"/>
    </source>
</evidence>
<keyword evidence="10" id="KW-0573">Peptidoglycan synthesis</keyword>
<dbReference type="PANTHER" id="PTHR23132">
    <property type="entry name" value="D-ALANINE--D-ALANINE LIGASE"/>
    <property type="match status" value="1"/>
</dbReference>
<dbReference type="EMBL" id="UINC01004079">
    <property type="protein sequence ID" value="SVA11617.1"/>
    <property type="molecule type" value="Genomic_DNA"/>
</dbReference>
<dbReference type="AlphaFoldDB" id="A0A381TAA5"/>
<accession>A0A381TAA5</accession>
<dbReference type="InterPro" id="IPR016185">
    <property type="entry name" value="PreATP-grasp_dom_sf"/>
</dbReference>
<evidence type="ECO:0000256" key="3">
    <source>
        <dbReference type="ARBA" id="ARBA00010871"/>
    </source>
</evidence>
<evidence type="ECO:0000256" key="12">
    <source>
        <dbReference type="ARBA" id="ARBA00023316"/>
    </source>
</evidence>
<keyword evidence="8" id="KW-0460">Magnesium</keyword>
<dbReference type="Gene3D" id="3.40.50.20">
    <property type="match status" value="1"/>
</dbReference>
<evidence type="ECO:0000256" key="6">
    <source>
        <dbReference type="ARBA" id="ARBA00022741"/>
    </source>
</evidence>
<dbReference type="NCBIfam" id="NF002528">
    <property type="entry name" value="PRK01966.1-4"/>
    <property type="match status" value="1"/>
</dbReference>
<dbReference type="GO" id="GO:0046872">
    <property type="term" value="F:metal ion binding"/>
    <property type="evidence" value="ECO:0007669"/>
    <property type="project" value="UniProtKB-KW"/>
</dbReference>
<organism evidence="14">
    <name type="scientific">marine metagenome</name>
    <dbReference type="NCBI Taxonomy" id="408172"/>
    <lineage>
        <taxon>unclassified sequences</taxon>
        <taxon>metagenomes</taxon>
        <taxon>ecological metagenomes</taxon>
    </lineage>
</organism>
<evidence type="ECO:0000256" key="5">
    <source>
        <dbReference type="ARBA" id="ARBA00022723"/>
    </source>
</evidence>
<dbReference type="GO" id="GO:0008360">
    <property type="term" value="P:regulation of cell shape"/>
    <property type="evidence" value="ECO:0007669"/>
    <property type="project" value="UniProtKB-KW"/>
</dbReference>
<dbReference type="Gene3D" id="3.30.1490.20">
    <property type="entry name" value="ATP-grasp fold, A domain"/>
    <property type="match status" value="1"/>
</dbReference>
<keyword evidence="12" id="KW-0961">Cell wall biogenesis/degradation</keyword>
<protein>
    <recommendedName>
        <fullName evidence="13">ATP-grasp domain-containing protein</fullName>
    </recommendedName>
</protein>
<proteinExistence type="inferred from homology"/>
<keyword evidence="6" id="KW-0547">Nucleotide-binding</keyword>
<keyword evidence="9" id="KW-0133">Cell shape</keyword>
<dbReference type="GO" id="GO:0071555">
    <property type="term" value="P:cell wall organization"/>
    <property type="evidence" value="ECO:0007669"/>
    <property type="project" value="UniProtKB-KW"/>
</dbReference>
<evidence type="ECO:0000256" key="1">
    <source>
        <dbReference type="ARBA" id="ARBA00001936"/>
    </source>
</evidence>
<evidence type="ECO:0000259" key="13">
    <source>
        <dbReference type="PROSITE" id="PS50975"/>
    </source>
</evidence>
<gene>
    <name evidence="14" type="ORF">METZ01_LOCUS64471</name>
</gene>
<evidence type="ECO:0000256" key="9">
    <source>
        <dbReference type="ARBA" id="ARBA00022960"/>
    </source>
</evidence>
<dbReference type="PROSITE" id="PS00844">
    <property type="entry name" value="DALA_DALA_LIGASE_2"/>
    <property type="match status" value="1"/>
</dbReference>
<evidence type="ECO:0000256" key="7">
    <source>
        <dbReference type="ARBA" id="ARBA00022840"/>
    </source>
</evidence>
<evidence type="ECO:0000313" key="14">
    <source>
        <dbReference type="EMBL" id="SVA11617.1"/>
    </source>
</evidence>
<reference evidence="14" key="1">
    <citation type="submission" date="2018-05" db="EMBL/GenBank/DDBJ databases">
        <authorList>
            <person name="Lanie J.A."/>
            <person name="Ng W.-L."/>
            <person name="Kazmierczak K.M."/>
            <person name="Andrzejewski T.M."/>
            <person name="Davidsen T.M."/>
            <person name="Wayne K.J."/>
            <person name="Tettelin H."/>
            <person name="Glass J.I."/>
            <person name="Rusch D."/>
            <person name="Podicherti R."/>
            <person name="Tsui H.-C.T."/>
            <person name="Winkler M.E."/>
        </authorList>
    </citation>
    <scope>NUCLEOTIDE SEQUENCE</scope>
</reference>
<dbReference type="InterPro" id="IPR013815">
    <property type="entry name" value="ATP_grasp_subdomain_1"/>
</dbReference>
<keyword evidence="4" id="KW-0436">Ligase</keyword>
<dbReference type="SUPFAM" id="SSF56059">
    <property type="entry name" value="Glutathione synthetase ATP-binding domain-like"/>
    <property type="match status" value="1"/>
</dbReference>
<dbReference type="NCBIfam" id="TIGR01205">
    <property type="entry name" value="D_ala_D_alaTIGR"/>
    <property type="match status" value="1"/>
</dbReference>
<comment type="cofactor">
    <cofactor evidence="1">
        <name>Mn(2+)</name>
        <dbReference type="ChEBI" id="CHEBI:29035"/>
    </cofactor>
</comment>
<feature type="non-terminal residue" evidence="14">
    <location>
        <position position="1"/>
    </location>
</feature>
<dbReference type="PIRSF" id="PIRSF039102">
    <property type="entry name" value="Ddl/VanB"/>
    <property type="match status" value="1"/>
</dbReference>
<dbReference type="Pfam" id="PF01820">
    <property type="entry name" value="Dala_Dala_lig_N"/>
    <property type="match status" value="1"/>
</dbReference>
<dbReference type="SUPFAM" id="SSF52440">
    <property type="entry name" value="PreATP-grasp domain"/>
    <property type="match status" value="1"/>
</dbReference>
<evidence type="ECO:0000256" key="8">
    <source>
        <dbReference type="ARBA" id="ARBA00022842"/>
    </source>
</evidence>
<dbReference type="GO" id="GO:0008716">
    <property type="term" value="F:D-alanine-D-alanine ligase activity"/>
    <property type="evidence" value="ECO:0007669"/>
    <property type="project" value="InterPro"/>
</dbReference>
<feature type="domain" description="ATP-grasp" evidence="13">
    <location>
        <begin position="139"/>
        <end position="348"/>
    </location>
</feature>
<dbReference type="InterPro" id="IPR000291">
    <property type="entry name" value="D-Ala_lig_Van_CS"/>
</dbReference>
<dbReference type="GO" id="GO:0005829">
    <property type="term" value="C:cytosol"/>
    <property type="evidence" value="ECO:0007669"/>
    <property type="project" value="TreeGrafter"/>
</dbReference>
<comment type="cofactor">
    <cofactor evidence="2">
        <name>Mg(2+)</name>
        <dbReference type="ChEBI" id="CHEBI:18420"/>
    </cofactor>
</comment>
<dbReference type="InterPro" id="IPR011761">
    <property type="entry name" value="ATP-grasp"/>
</dbReference>
<comment type="similarity">
    <text evidence="3">Belongs to the D-alanine--D-alanine ligase family.</text>
</comment>
<evidence type="ECO:0000256" key="11">
    <source>
        <dbReference type="ARBA" id="ARBA00023211"/>
    </source>
</evidence>
<dbReference type="InterPro" id="IPR011095">
    <property type="entry name" value="Dala_Dala_lig_C"/>
</dbReference>
<dbReference type="PROSITE" id="PS00843">
    <property type="entry name" value="DALA_DALA_LIGASE_1"/>
    <property type="match status" value="1"/>
</dbReference>
<dbReference type="HAMAP" id="MF_00047">
    <property type="entry name" value="Dala_Dala_lig"/>
    <property type="match status" value="1"/>
</dbReference>
<evidence type="ECO:0000256" key="2">
    <source>
        <dbReference type="ARBA" id="ARBA00001946"/>
    </source>
</evidence>
<dbReference type="GO" id="GO:0009252">
    <property type="term" value="P:peptidoglycan biosynthetic process"/>
    <property type="evidence" value="ECO:0007669"/>
    <property type="project" value="UniProtKB-KW"/>
</dbReference>
<dbReference type="PANTHER" id="PTHR23132:SF25">
    <property type="entry name" value="D-ALANINE--D-ALANINE LIGASE A"/>
    <property type="match status" value="1"/>
</dbReference>
<dbReference type="Pfam" id="PF07478">
    <property type="entry name" value="Dala_Dala_lig_C"/>
    <property type="match status" value="1"/>
</dbReference>
<keyword evidence="7" id="KW-0067">ATP-binding</keyword>
<dbReference type="InterPro" id="IPR005905">
    <property type="entry name" value="D_ala_D_ala"/>
</dbReference>
<dbReference type="PROSITE" id="PS50975">
    <property type="entry name" value="ATP_GRASP"/>
    <property type="match status" value="1"/>
</dbReference>
<keyword evidence="5" id="KW-0479">Metal-binding</keyword>
<name>A0A381TAA5_9ZZZZ</name>
<sequence>VVARRRLVVLFGGRSAEHDVSCMSARHVLAAVDTQRYEVVPVGIGRDGRWSVAAEAATALADGDLDSLGDRLDTSGPAWDPLPSLAGMAADGPVAVFPLIHGPLGEDGTLQGLLELADVPYVGSGVLGSALAMDKLAAKEVLAHYGIPQVRYRGLHADRLGEPGSDGRRALLGGLLMDLGPTVFVKPANMGSSVGVSRAFDPASLDTSLATAATYDEWILVEEAVAGREIEFAVLGDRTPQVSGPGEIRPGDTFYSYADKYETDAAELIDDPDLEPATVVGFQELAARAFVALRCSGMARVDFFLADDGRMLLNEVNTIPGFTSISMYPRLWLKAGLSYGGLIDRLVDLAVERHARRRRNTGR</sequence>
<evidence type="ECO:0000256" key="10">
    <source>
        <dbReference type="ARBA" id="ARBA00022984"/>
    </source>
</evidence>